<feature type="chain" id="PRO_5045407626" evidence="2">
    <location>
        <begin position="22"/>
        <end position="315"/>
    </location>
</feature>
<protein>
    <submittedName>
        <fullName evidence="4">Alpha/beta hydrolase</fullName>
    </submittedName>
</protein>
<dbReference type="InterPro" id="IPR050300">
    <property type="entry name" value="GDXG_lipolytic_enzyme"/>
</dbReference>
<keyword evidence="2" id="KW-0732">Signal</keyword>
<feature type="signal peptide" evidence="2">
    <location>
        <begin position="1"/>
        <end position="21"/>
    </location>
</feature>
<dbReference type="GO" id="GO:0016787">
    <property type="term" value="F:hydrolase activity"/>
    <property type="evidence" value="ECO:0007669"/>
    <property type="project" value="UniProtKB-KW"/>
</dbReference>
<keyword evidence="1 4" id="KW-0378">Hydrolase</keyword>
<dbReference type="RefSeq" id="WP_234864168.1">
    <property type="nucleotide sequence ID" value="NZ_JAKEVY010000001.1"/>
</dbReference>
<reference evidence="4 5" key="1">
    <citation type="submission" date="2022-01" db="EMBL/GenBank/DDBJ databases">
        <title>Flavihumibacter sp. nov., isolated from sediment of a river.</title>
        <authorList>
            <person name="Liu H."/>
        </authorList>
    </citation>
    <scope>NUCLEOTIDE SEQUENCE [LARGE SCALE GENOMIC DNA]</scope>
    <source>
        <strain evidence="4 5">RY-1</strain>
    </source>
</reference>
<evidence type="ECO:0000313" key="4">
    <source>
        <dbReference type="EMBL" id="MCF1713640.1"/>
    </source>
</evidence>
<dbReference type="Gene3D" id="3.40.50.1820">
    <property type="entry name" value="alpha/beta hydrolase"/>
    <property type="match status" value="1"/>
</dbReference>
<evidence type="ECO:0000256" key="1">
    <source>
        <dbReference type="ARBA" id="ARBA00022801"/>
    </source>
</evidence>
<name>A0ABS9BEB6_9BACT</name>
<dbReference type="Pfam" id="PF20434">
    <property type="entry name" value="BD-FAE"/>
    <property type="match status" value="1"/>
</dbReference>
<proteinExistence type="predicted"/>
<dbReference type="PANTHER" id="PTHR48081">
    <property type="entry name" value="AB HYDROLASE SUPERFAMILY PROTEIN C4A8.06C"/>
    <property type="match status" value="1"/>
</dbReference>
<dbReference type="SUPFAM" id="SSF53474">
    <property type="entry name" value="alpha/beta-Hydrolases"/>
    <property type="match status" value="1"/>
</dbReference>
<dbReference type="InterPro" id="IPR029058">
    <property type="entry name" value="AB_hydrolase_fold"/>
</dbReference>
<evidence type="ECO:0000256" key="2">
    <source>
        <dbReference type="SAM" id="SignalP"/>
    </source>
</evidence>
<keyword evidence="5" id="KW-1185">Reference proteome</keyword>
<gene>
    <name evidence="4" type="ORF">L0U88_03230</name>
</gene>
<organism evidence="4 5">
    <name type="scientific">Flavihumibacter fluminis</name>
    <dbReference type="NCBI Taxonomy" id="2909236"/>
    <lineage>
        <taxon>Bacteria</taxon>
        <taxon>Pseudomonadati</taxon>
        <taxon>Bacteroidota</taxon>
        <taxon>Chitinophagia</taxon>
        <taxon>Chitinophagales</taxon>
        <taxon>Chitinophagaceae</taxon>
        <taxon>Flavihumibacter</taxon>
    </lineage>
</organism>
<dbReference type="InterPro" id="IPR049492">
    <property type="entry name" value="BD-FAE-like_dom"/>
</dbReference>
<evidence type="ECO:0000259" key="3">
    <source>
        <dbReference type="Pfam" id="PF20434"/>
    </source>
</evidence>
<evidence type="ECO:0000313" key="5">
    <source>
        <dbReference type="Proteomes" id="UP001200145"/>
    </source>
</evidence>
<comment type="caution">
    <text evidence="4">The sequence shown here is derived from an EMBL/GenBank/DDBJ whole genome shotgun (WGS) entry which is preliminary data.</text>
</comment>
<sequence>MLIRAVLTGMLSVLIFTNTQAQPKSSVRYKDILFEKVDRKRNLSYQEQETPGVKKRFHKFDWYASAEDKNRRRPLIIAMHGGGFKLGNKASDSTPFWAREFAKRGYAVASINYRKSKKKPLSRFEDLADGCFEALKDLQLAIDYFKRNHEQYGIDPDQIILAGNSAGGMMALHEVCSSESELAAYLKRANSASLDTTHNPNRVLAAINMWGSIYDSTWIKNARVPIVSIHGSKDRVVPSNNTAGPFFGTEIIAREAHRAGITHYVQLYEGAGHELHKHFNPVFGGGPGARRRWRDMTQRIAAYLQEELSLKDASQ</sequence>
<dbReference type="Proteomes" id="UP001200145">
    <property type="component" value="Unassembled WGS sequence"/>
</dbReference>
<accession>A0ABS9BEB6</accession>
<dbReference type="EMBL" id="JAKEVY010000001">
    <property type="protein sequence ID" value="MCF1713640.1"/>
    <property type="molecule type" value="Genomic_DNA"/>
</dbReference>
<feature type="domain" description="BD-FAE-like" evidence="3">
    <location>
        <begin position="61"/>
        <end position="192"/>
    </location>
</feature>